<dbReference type="InterPro" id="IPR036250">
    <property type="entry name" value="AcylCo_DH-like_C"/>
</dbReference>
<feature type="domain" description="Acyl-CoA dehydrogenase/oxidase N-terminal" evidence="9">
    <location>
        <begin position="7"/>
        <end position="119"/>
    </location>
</feature>
<sequence>MIDFELSEEHLALQKTVREFCQGEVAPHIKEWDEKAHFERAVFDKMAELGLLGVCIPEQYGGAGFDYISLGLVCEELEACDTFLRVAMSVHVGLNSLSLLAWGNEEQKQKYLVPQAKGEKLATFGLTEPNAGSDVVGMRSFARRDGDDWILNGEKMWISLGDVADHFLFFCWTDLEKQKNRDHSGMSCFIVERAMEGFSSGTLHGKLGIKAGNTGYFSLQDVRVSQANMLGQEGEGFKIAMFSLENGRYTVASGATGVIRASRDASVAYANTREVQGQTIANFQLVKQKIAEMEADYEMAHLLWLKCGYLKNEGKPSARAASLAKWQATTRSEIAASMAIEVHGANGYTNDYPVERYLRNCKAAVIYEGTRDIHTLMQADWALGLKKEPKARVSLPAYQAADAKEAKA</sequence>
<keyword evidence="3 6" id="KW-0285">Flavoprotein</keyword>
<comment type="cofactor">
    <cofactor evidence="1 6">
        <name>FAD</name>
        <dbReference type="ChEBI" id="CHEBI:57692"/>
    </cofactor>
</comment>
<dbReference type="Gene3D" id="2.40.110.10">
    <property type="entry name" value="Butyryl-CoA Dehydrogenase, subunit A, domain 2"/>
    <property type="match status" value="1"/>
</dbReference>
<dbReference type="GO" id="GO:0003995">
    <property type="term" value="F:acyl-CoA dehydrogenase activity"/>
    <property type="evidence" value="ECO:0007669"/>
    <property type="project" value="InterPro"/>
</dbReference>
<evidence type="ECO:0000256" key="6">
    <source>
        <dbReference type="RuleBase" id="RU362125"/>
    </source>
</evidence>
<dbReference type="PANTHER" id="PTHR43884:SF12">
    <property type="entry name" value="ISOVALERYL-COA DEHYDROGENASE, MITOCHONDRIAL-RELATED"/>
    <property type="match status" value="1"/>
</dbReference>
<feature type="domain" description="Acyl-CoA dehydrogenase/oxidase C-terminal" evidence="7">
    <location>
        <begin position="234"/>
        <end position="381"/>
    </location>
</feature>
<dbReference type="AlphaFoldDB" id="A0A6J4PV32"/>
<evidence type="ECO:0000256" key="2">
    <source>
        <dbReference type="ARBA" id="ARBA00009347"/>
    </source>
</evidence>
<feature type="domain" description="Acyl-CoA oxidase/dehydrogenase middle" evidence="8">
    <location>
        <begin position="124"/>
        <end position="222"/>
    </location>
</feature>
<dbReference type="Gene3D" id="1.10.540.10">
    <property type="entry name" value="Acyl-CoA dehydrogenase/oxidase, N-terminal domain"/>
    <property type="match status" value="1"/>
</dbReference>
<comment type="similarity">
    <text evidence="2 6">Belongs to the acyl-CoA dehydrogenase family.</text>
</comment>
<evidence type="ECO:0000256" key="4">
    <source>
        <dbReference type="ARBA" id="ARBA00022827"/>
    </source>
</evidence>
<dbReference type="InterPro" id="IPR009075">
    <property type="entry name" value="AcylCo_DH/oxidase_C"/>
</dbReference>
<dbReference type="InterPro" id="IPR006091">
    <property type="entry name" value="Acyl-CoA_Oxase/DH_mid-dom"/>
</dbReference>
<dbReference type="InterPro" id="IPR037069">
    <property type="entry name" value="AcylCoA_DH/ox_N_sf"/>
</dbReference>
<reference evidence="10" key="1">
    <citation type="submission" date="2020-02" db="EMBL/GenBank/DDBJ databases">
        <authorList>
            <person name="Meier V. D."/>
        </authorList>
    </citation>
    <scope>NUCLEOTIDE SEQUENCE</scope>
    <source>
        <strain evidence="10">AVDCRST_MAG74</strain>
    </source>
</reference>
<dbReference type="FunFam" id="1.10.540.10:FF:000002">
    <property type="entry name" value="Acyl-CoA dehydrogenase FadE19"/>
    <property type="match status" value="1"/>
</dbReference>
<dbReference type="GO" id="GO:0050660">
    <property type="term" value="F:flavin adenine dinucleotide binding"/>
    <property type="evidence" value="ECO:0007669"/>
    <property type="project" value="InterPro"/>
</dbReference>
<dbReference type="SUPFAM" id="SSF47203">
    <property type="entry name" value="Acyl-CoA dehydrogenase C-terminal domain-like"/>
    <property type="match status" value="1"/>
</dbReference>
<dbReference type="Pfam" id="PF00441">
    <property type="entry name" value="Acyl-CoA_dh_1"/>
    <property type="match status" value="1"/>
</dbReference>
<dbReference type="PROSITE" id="PS00072">
    <property type="entry name" value="ACYL_COA_DH_1"/>
    <property type="match status" value="1"/>
</dbReference>
<evidence type="ECO:0000259" key="7">
    <source>
        <dbReference type="Pfam" id="PF00441"/>
    </source>
</evidence>
<proteinExistence type="inferred from homology"/>
<evidence type="ECO:0000256" key="1">
    <source>
        <dbReference type="ARBA" id="ARBA00001974"/>
    </source>
</evidence>
<dbReference type="Pfam" id="PF02770">
    <property type="entry name" value="Acyl-CoA_dh_M"/>
    <property type="match status" value="1"/>
</dbReference>
<evidence type="ECO:0000259" key="8">
    <source>
        <dbReference type="Pfam" id="PF02770"/>
    </source>
</evidence>
<evidence type="ECO:0000313" key="10">
    <source>
        <dbReference type="EMBL" id="CAA9426357.1"/>
    </source>
</evidence>
<dbReference type="Gene3D" id="1.20.140.10">
    <property type="entry name" value="Butyryl-CoA Dehydrogenase, subunit A, domain 3"/>
    <property type="match status" value="1"/>
</dbReference>
<dbReference type="InterPro" id="IPR013786">
    <property type="entry name" value="AcylCoA_DH/ox_N"/>
</dbReference>
<dbReference type="InterPro" id="IPR009100">
    <property type="entry name" value="AcylCoA_DH/oxidase_NM_dom_sf"/>
</dbReference>
<name>A0A6J4PV32_9BACT</name>
<dbReference type="InterPro" id="IPR006089">
    <property type="entry name" value="Acyl-CoA_DH_CS"/>
</dbReference>
<dbReference type="Pfam" id="PF02771">
    <property type="entry name" value="Acyl-CoA_dh_N"/>
    <property type="match status" value="1"/>
</dbReference>
<evidence type="ECO:0000256" key="5">
    <source>
        <dbReference type="ARBA" id="ARBA00023002"/>
    </source>
</evidence>
<dbReference type="PANTHER" id="PTHR43884">
    <property type="entry name" value="ACYL-COA DEHYDROGENASE"/>
    <property type="match status" value="1"/>
</dbReference>
<evidence type="ECO:0000259" key="9">
    <source>
        <dbReference type="Pfam" id="PF02771"/>
    </source>
</evidence>
<dbReference type="FunFam" id="2.40.110.10:FF:000002">
    <property type="entry name" value="Acyl-CoA dehydrogenase fadE12"/>
    <property type="match status" value="1"/>
</dbReference>
<dbReference type="InterPro" id="IPR046373">
    <property type="entry name" value="Acyl-CoA_Oxase/DH_mid-dom_sf"/>
</dbReference>
<accession>A0A6J4PV32</accession>
<protein>
    <submittedName>
        <fullName evidence="10">Acyl-CoA dehydrogenase</fullName>
    </submittedName>
</protein>
<dbReference type="EMBL" id="CADCUR010000288">
    <property type="protein sequence ID" value="CAA9426357.1"/>
    <property type="molecule type" value="Genomic_DNA"/>
</dbReference>
<keyword evidence="4 6" id="KW-0274">FAD</keyword>
<dbReference type="SUPFAM" id="SSF56645">
    <property type="entry name" value="Acyl-CoA dehydrogenase NM domain-like"/>
    <property type="match status" value="1"/>
</dbReference>
<gene>
    <name evidence="10" type="ORF">AVDCRST_MAG74-3362</name>
</gene>
<organism evidence="10">
    <name type="scientific">uncultured Pyrinomonadaceae bacterium</name>
    <dbReference type="NCBI Taxonomy" id="2283094"/>
    <lineage>
        <taxon>Bacteria</taxon>
        <taxon>Pseudomonadati</taxon>
        <taxon>Acidobacteriota</taxon>
        <taxon>Blastocatellia</taxon>
        <taxon>Blastocatellales</taxon>
        <taxon>Pyrinomonadaceae</taxon>
        <taxon>environmental samples</taxon>
    </lineage>
</organism>
<evidence type="ECO:0000256" key="3">
    <source>
        <dbReference type="ARBA" id="ARBA00022630"/>
    </source>
</evidence>
<keyword evidence="5 6" id="KW-0560">Oxidoreductase</keyword>